<protein>
    <submittedName>
        <fullName evidence="3">Uncharacterized protein</fullName>
    </submittedName>
</protein>
<keyword evidence="2" id="KW-0472">Membrane</keyword>
<gene>
    <name evidence="3" type="ORF">FJAP1339_LOCUS11585</name>
</gene>
<dbReference type="EMBL" id="HBHR01022645">
    <property type="protein sequence ID" value="CAD9874046.1"/>
    <property type="molecule type" value="Transcribed_RNA"/>
</dbReference>
<reference evidence="3" key="1">
    <citation type="submission" date="2021-01" db="EMBL/GenBank/DDBJ databases">
        <authorList>
            <person name="Corre E."/>
            <person name="Pelletier E."/>
            <person name="Niang G."/>
            <person name="Scheremetjew M."/>
            <person name="Finn R."/>
            <person name="Kale V."/>
            <person name="Holt S."/>
            <person name="Cochrane G."/>
            <person name="Meng A."/>
            <person name="Brown T."/>
            <person name="Cohen L."/>
        </authorList>
    </citation>
    <scope>NUCLEOTIDE SEQUENCE</scope>
    <source>
        <strain evidence="3">CCMP1661</strain>
    </source>
</reference>
<name>A0A7S2V698_9STRA</name>
<accession>A0A7S2V698</accession>
<keyword evidence="2" id="KW-0812">Transmembrane</keyword>
<keyword evidence="2" id="KW-1133">Transmembrane helix</keyword>
<evidence type="ECO:0000313" key="3">
    <source>
        <dbReference type="EMBL" id="CAD9874046.1"/>
    </source>
</evidence>
<evidence type="ECO:0000256" key="1">
    <source>
        <dbReference type="SAM" id="MobiDB-lite"/>
    </source>
</evidence>
<feature type="transmembrane region" description="Helical" evidence="2">
    <location>
        <begin position="77"/>
        <end position="104"/>
    </location>
</feature>
<feature type="compositionally biased region" description="Polar residues" evidence="1">
    <location>
        <begin position="1"/>
        <end position="11"/>
    </location>
</feature>
<organism evidence="3">
    <name type="scientific">Fibrocapsa japonica</name>
    <dbReference type="NCBI Taxonomy" id="94617"/>
    <lineage>
        <taxon>Eukaryota</taxon>
        <taxon>Sar</taxon>
        <taxon>Stramenopiles</taxon>
        <taxon>Ochrophyta</taxon>
        <taxon>Raphidophyceae</taxon>
        <taxon>Chattonellales</taxon>
        <taxon>Chattonellaceae</taxon>
        <taxon>Fibrocapsa</taxon>
    </lineage>
</organism>
<feature type="region of interest" description="Disordered" evidence="1">
    <location>
        <begin position="1"/>
        <end position="32"/>
    </location>
</feature>
<dbReference type="AlphaFoldDB" id="A0A7S2V698"/>
<sequence length="122" mass="12755">MLDAEGTNSLGTRVAPRLSASPTPSMLGTPPRPAHCHGRTAFHYTSLPTSMGTAKVLVTCNFLAASMFTRPFSTVPAAVGCTTLSILVTSVDLALLTGILVLFLQTFSGQFTPGIATCRPSR</sequence>
<proteinExistence type="predicted"/>
<evidence type="ECO:0000256" key="2">
    <source>
        <dbReference type="SAM" id="Phobius"/>
    </source>
</evidence>